<evidence type="ECO:0000313" key="13">
    <source>
        <dbReference type="EMBL" id="JAC76553.1"/>
    </source>
</evidence>
<evidence type="ECO:0000256" key="1">
    <source>
        <dbReference type="ARBA" id="ARBA00004127"/>
    </source>
</evidence>
<evidence type="ECO:0000256" key="10">
    <source>
        <dbReference type="ARBA" id="ARBA00023136"/>
    </source>
</evidence>
<comment type="similarity">
    <text evidence="2">Belongs to the Ca(2+):cation antiporter (CaCA) (TC 2.A.19) family. Cation/proton exchanger (CAX) subfamily.</text>
</comment>
<comment type="subcellular location">
    <subcellularLocation>
        <location evidence="1">Endomembrane system</location>
        <topology evidence="1">Multi-pass membrane protein</topology>
    </subcellularLocation>
    <subcellularLocation>
        <location evidence="11">Vacuole membrane</location>
    </subcellularLocation>
</comment>
<keyword evidence="11" id="KW-0926">Vacuole</keyword>
<feature type="transmembrane region" description="Helical" evidence="11">
    <location>
        <begin position="120"/>
        <end position="139"/>
    </location>
</feature>
<name>A0A061RX77_9CHLO</name>
<feature type="transmembrane region" description="Helical" evidence="11">
    <location>
        <begin position="460"/>
        <end position="480"/>
    </location>
</feature>
<gene>
    <name evidence="13" type="primary">CHAA</name>
    <name evidence="13" type="ORF">TSPGSL018_19859</name>
</gene>
<evidence type="ECO:0000256" key="8">
    <source>
        <dbReference type="ARBA" id="ARBA00022989"/>
    </source>
</evidence>
<feature type="transmembrane region" description="Helical" evidence="11">
    <location>
        <begin position="212"/>
        <end position="235"/>
    </location>
</feature>
<evidence type="ECO:0000256" key="11">
    <source>
        <dbReference type="RuleBase" id="RU365028"/>
    </source>
</evidence>
<keyword evidence="8 11" id="KW-1133">Transmembrane helix</keyword>
<dbReference type="InterPro" id="IPR044880">
    <property type="entry name" value="NCX_ion-bd_dom_sf"/>
</dbReference>
<feature type="transmembrane region" description="Helical" evidence="11">
    <location>
        <begin position="329"/>
        <end position="349"/>
    </location>
</feature>
<accession>A0A061RX77</accession>
<evidence type="ECO:0000256" key="6">
    <source>
        <dbReference type="ARBA" id="ARBA00022692"/>
    </source>
</evidence>
<dbReference type="InterPro" id="IPR004713">
    <property type="entry name" value="CaH_exchang"/>
</dbReference>
<evidence type="ECO:0000256" key="4">
    <source>
        <dbReference type="ARBA" id="ARBA00022449"/>
    </source>
</evidence>
<feature type="transmembrane region" description="Helical" evidence="11">
    <location>
        <begin position="178"/>
        <end position="200"/>
    </location>
</feature>
<feature type="transmembrane region" description="Helical" evidence="11">
    <location>
        <begin position="275"/>
        <end position="297"/>
    </location>
</feature>
<protein>
    <recommendedName>
        <fullName evidence="11">Vacuolar cation/proton exchanger</fullName>
    </recommendedName>
</protein>
<sequence length="483" mass="51983">MDRSRAASALRQICRREVSNIAAEDMRVLSDPLLAAEGGATDGVNGQRAPRKVASDVHNWLGGNGSQMSSRARSKRAGSSVAERVAEEPVHQGSTWGQVAEDQIPGFFSPVSDIFAVKDMVIGSYVNLLLVFVPLGFAVHYLKMNAVIIFFTNFLGLIPLALILGDCTEDLAVRFGDIIGGLLNATFGNVVELILSIAALQKDLFYVVATSLMGSVLSNLLLVLGCCFLFGGLFYKTQRFNTTVGKAGNSLLMLVCIGIVMPTLLTSINESAKDLALPLSRGIAILLTLVYIIYLYFQLYSHSEIINEKWKDAAAEEGDEEEEEEVPSLSVSGGFLLLGVITVVVAFMSEFLTGSIEEVSQQVPWLNQGFLGMILLPIAGNACEHITAVLVAMKNKMDLSIGVAVGSSVQIALFVIPVMVLVGWAMDKPFTLEFDLFAVIMLTLSVVLTANVTYDGESNYLLGVQLVCVYALLTIAYLIGAAK</sequence>
<evidence type="ECO:0000256" key="2">
    <source>
        <dbReference type="ARBA" id="ARBA00008248"/>
    </source>
</evidence>
<feature type="transmembrane region" description="Helical" evidence="11">
    <location>
        <begin position="370"/>
        <end position="393"/>
    </location>
</feature>
<keyword evidence="4 11" id="KW-0050">Antiport</keyword>
<feature type="transmembrane region" description="Helical" evidence="11">
    <location>
        <begin position="146"/>
        <end position="166"/>
    </location>
</feature>
<feature type="domain" description="Sodium/calcium exchanger membrane region" evidence="12">
    <location>
        <begin position="335"/>
        <end position="475"/>
    </location>
</feature>
<dbReference type="Pfam" id="PF01699">
    <property type="entry name" value="Na_Ca_ex"/>
    <property type="match status" value="2"/>
</dbReference>
<keyword evidence="5 11" id="KW-0109">Calcium transport</keyword>
<keyword evidence="7 11" id="KW-0106">Calcium</keyword>
<keyword evidence="3 11" id="KW-0813">Transport</keyword>
<dbReference type="PANTHER" id="PTHR31503">
    <property type="entry name" value="VACUOLAR CALCIUM ION TRANSPORTER"/>
    <property type="match status" value="1"/>
</dbReference>
<reference evidence="13" key="1">
    <citation type="submission" date="2014-05" db="EMBL/GenBank/DDBJ databases">
        <title>The transcriptome of the halophilic microalga Tetraselmis sp. GSL018 isolated from the Great Salt Lake, Utah.</title>
        <authorList>
            <person name="Jinkerson R.E."/>
            <person name="D'Adamo S."/>
            <person name="Posewitz M.C."/>
        </authorList>
    </citation>
    <scope>NUCLEOTIDE SEQUENCE</scope>
    <source>
        <strain evidence="13">GSL018</strain>
    </source>
</reference>
<dbReference type="GO" id="GO:0015369">
    <property type="term" value="F:calcium:proton antiporter activity"/>
    <property type="evidence" value="ECO:0007669"/>
    <property type="project" value="UniProtKB-UniRule"/>
</dbReference>
<dbReference type="GO" id="GO:0012505">
    <property type="term" value="C:endomembrane system"/>
    <property type="evidence" value="ECO:0007669"/>
    <property type="project" value="UniProtKB-SubCell"/>
</dbReference>
<feature type="transmembrane region" description="Helical" evidence="11">
    <location>
        <begin position="399"/>
        <end position="424"/>
    </location>
</feature>
<feature type="transmembrane region" description="Helical" evidence="11">
    <location>
        <begin position="436"/>
        <end position="454"/>
    </location>
</feature>
<dbReference type="EMBL" id="GBEZ01009015">
    <property type="protein sequence ID" value="JAC76553.1"/>
    <property type="molecule type" value="Transcribed_RNA"/>
</dbReference>
<dbReference type="InterPro" id="IPR004798">
    <property type="entry name" value="CAX-like"/>
</dbReference>
<dbReference type="NCBIfam" id="TIGR00378">
    <property type="entry name" value="cax"/>
    <property type="match status" value="1"/>
</dbReference>
<organism evidence="13">
    <name type="scientific">Tetraselmis sp. GSL018</name>
    <dbReference type="NCBI Taxonomy" id="582737"/>
    <lineage>
        <taxon>Eukaryota</taxon>
        <taxon>Viridiplantae</taxon>
        <taxon>Chlorophyta</taxon>
        <taxon>core chlorophytes</taxon>
        <taxon>Chlorodendrophyceae</taxon>
        <taxon>Chlorodendrales</taxon>
        <taxon>Chlorodendraceae</taxon>
        <taxon>Tetraselmis</taxon>
    </lineage>
</organism>
<dbReference type="NCBIfam" id="TIGR00846">
    <property type="entry name" value="caca2"/>
    <property type="match status" value="1"/>
</dbReference>
<comment type="function">
    <text evidence="11">Vacuolar cation/proton exchanger (CAX). Translocates Ca(2+) and other metal ions into vacuoles using the proton gradient formed by H(+)-ATPase and H(+)-pyrophosphatase.</text>
</comment>
<evidence type="ECO:0000256" key="7">
    <source>
        <dbReference type="ARBA" id="ARBA00022837"/>
    </source>
</evidence>
<evidence type="ECO:0000256" key="5">
    <source>
        <dbReference type="ARBA" id="ARBA00022568"/>
    </source>
</evidence>
<keyword evidence="10 11" id="KW-0472">Membrane</keyword>
<dbReference type="Gene3D" id="1.20.1420.30">
    <property type="entry name" value="NCX, central ion-binding region"/>
    <property type="match status" value="2"/>
</dbReference>
<feature type="transmembrane region" description="Helical" evidence="11">
    <location>
        <begin position="247"/>
        <end position="268"/>
    </location>
</feature>
<evidence type="ECO:0000256" key="3">
    <source>
        <dbReference type="ARBA" id="ARBA00022448"/>
    </source>
</evidence>
<keyword evidence="9 11" id="KW-0406">Ion transport</keyword>
<proteinExistence type="inferred from homology"/>
<dbReference type="AlphaFoldDB" id="A0A061RX77"/>
<feature type="domain" description="Sodium/calcium exchanger membrane region" evidence="12">
    <location>
        <begin position="146"/>
        <end position="299"/>
    </location>
</feature>
<dbReference type="PANTHER" id="PTHR31503:SF22">
    <property type="entry name" value="VACUOLAR CALCIUM ION TRANSPORTER"/>
    <property type="match status" value="1"/>
</dbReference>
<keyword evidence="6 11" id="KW-0812">Transmembrane</keyword>
<dbReference type="GO" id="GO:0006874">
    <property type="term" value="P:intracellular calcium ion homeostasis"/>
    <property type="evidence" value="ECO:0007669"/>
    <property type="project" value="TreeGrafter"/>
</dbReference>
<dbReference type="GO" id="GO:0009705">
    <property type="term" value="C:plant-type vacuole membrane"/>
    <property type="evidence" value="ECO:0007669"/>
    <property type="project" value="TreeGrafter"/>
</dbReference>
<evidence type="ECO:0000256" key="9">
    <source>
        <dbReference type="ARBA" id="ARBA00023065"/>
    </source>
</evidence>
<dbReference type="InterPro" id="IPR004837">
    <property type="entry name" value="NaCa_Exmemb"/>
</dbReference>
<evidence type="ECO:0000259" key="12">
    <source>
        <dbReference type="Pfam" id="PF01699"/>
    </source>
</evidence>